<organism evidence="3 4">
    <name type="scientific">Limnospira indica PCC 8005</name>
    <dbReference type="NCBI Taxonomy" id="376219"/>
    <lineage>
        <taxon>Bacteria</taxon>
        <taxon>Bacillati</taxon>
        <taxon>Cyanobacteriota</taxon>
        <taxon>Cyanophyceae</taxon>
        <taxon>Oscillatoriophycideae</taxon>
        <taxon>Oscillatoriales</taxon>
        <taxon>Sirenicapillariaceae</taxon>
        <taxon>Limnospira</taxon>
    </lineage>
</organism>
<feature type="domain" description="Transposase Synechocystis PCC 6803" evidence="2">
    <location>
        <begin position="357"/>
        <end position="399"/>
    </location>
</feature>
<dbReference type="InterPro" id="IPR009057">
    <property type="entry name" value="Homeodomain-like_sf"/>
</dbReference>
<gene>
    <name evidence="3" type="ORF">ARTHRO_10868</name>
</gene>
<keyword evidence="1" id="KW-0472">Membrane</keyword>
<feature type="transmembrane region" description="Helical" evidence="1">
    <location>
        <begin position="219"/>
        <end position="240"/>
    </location>
</feature>
<feature type="transmembrane region" description="Helical" evidence="1">
    <location>
        <begin position="122"/>
        <end position="143"/>
    </location>
</feature>
<dbReference type="InterPro" id="IPR002622">
    <property type="entry name" value="Transposase_14"/>
</dbReference>
<evidence type="ECO:0000259" key="2">
    <source>
        <dbReference type="Pfam" id="PF01710"/>
    </source>
</evidence>
<evidence type="ECO:0000256" key="1">
    <source>
        <dbReference type="SAM" id="Phobius"/>
    </source>
</evidence>
<dbReference type="AlphaFoldDB" id="A0A9P1KBA8"/>
<accession>A0A9P1KBA8</accession>
<evidence type="ECO:0000313" key="3">
    <source>
        <dbReference type="EMBL" id="CDM93195.1"/>
    </source>
</evidence>
<evidence type="ECO:0000313" key="4">
    <source>
        <dbReference type="Proteomes" id="UP000032946"/>
    </source>
</evidence>
<dbReference type="SUPFAM" id="SSF46689">
    <property type="entry name" value="Homeodomain-like"/>
    <property type="match status" value="1"/>
</dbReference>
<reference evidence="3 4" key="1">
    <citation type="submission" date="2014-02" db="EMBL/GenBank/DDBJ databases">
        <authorList>
            <person name="Genoscope - CEA"/>
        </authorList>
    </citation>
    <scope>NUCLEOTIDE SEQUENCE [LARGE SCALE GENOMIC DNA]</scope>
    <source>
        <strain evidence="3 4">PCC 8005</strain>
    </source>
</reference>
<keyword evidence="4" id="KW-1185">Reference proteome</keyword>
<proteinExistence type="predicted"/>
<dbReference type="Proteomes" id="UP000032946">
    <property type="component" value="Chromosome"/>
</dbReference>
<feature type="transmembrane region" description="Helical" evidence="1">
    <location>
        <begin position="25"/>
        <end position="46"/>
    </location>
</feature>
<name>A0A9P1KBA8_9CYAN</name>
<sequence>MPIVIGTELLPPALSFFVQSYMQHVVFQLALAVILLLITGFTSTPWHVCLSLLLHKAFASCNISIPLGVGVEREVAFPNSHSKPCLIVSHHTAPDVDTLFVKGTELLPPALSFFVQSYMQHVVFQLALAVILLLITGFTSTPWHVCLSLLLHKAFASCNISIPLGVGVESEVAFPNSHSKPCLIVSHHTAPDVDTLFVIGTELLPPALSFFVQSYMQHVVFQLALAVILLLITGFTSTPWHVCLSLLLHKAFASCNISIPLGVGVESEVAFPNSHSKPCLIVSHHTAPDVDTLFVIGTELLPPALSFFVQSYMQHVVFQLALAIILLIIAVSIAQDREVRTYNGKDIYRRPKRPAPYSYDLRQKVINAIELDGIPKTEASQVFHVSRNTINLWLQRKEHTGDFLPKLNRPPGHSHQITDWHKFKAFA</sequence>
<keyword evidence="1" id="KW-1133">Transmembrane helix</keyword>
<feature type="transmembrane region" description="Helical" evidence="1">
    <location>
        <begin position="195"/>
        <end position="212"/>
    </location>
</feature>
<dbReference type="EMBL" id="FO818640">
    <property type="protein sequence ID" value="CDM93195.1"/>
    <property type="molecule type" value="Genomic_DNA"/>
</dbReference>
<dbReference type="Pfam" id="PF01710">
    <property type="entry name" value="HTH_Tnp_IS630"/>
    <property type="match status" value="1"/>
</dbReference>
<keyword evidence="1" id="KW-0812">Transmembrane</keyword>
<protein>
    <recommendedName>
        <fullName evidence="2">Transposase Synechocystis PCC 6803 domain-containing protein</fullName>
    </recommendedName>
</protein>
<feature type="transmembrane region" description="Helical" evidence="1">
    <location>
        <begin position="312"/>
        <end position="334"/>
    </location>
</feature>